<dbReference type="InterPro" id="IPR012902">
    <property type="entry name" value="N_methyl_site"/>
</dbReference>
<organism evidence="11 12">
    <name type="scientific">Stutzerimonas stutzeri</name>
    <name type="common">Pseudomonas stutzeri</name>
    <dbReference type="NCBI Taxonomy" id="316"/>
    <lineage>
        <taxon>Bacteria</taxon>
        <taxon>Pseudomonadati</taxon>
        <taxon>Pseudomonadota</taxon>
        <taxon>Gammaproteobacteria</taxon>
        <taxon>Pseudomonadales</taxon>
        <taxon>Pseudomonadaceae</taxon>
        <taxon>Stutzerimonas</taxon>
    </lineage>
</organism>
<dbReference type="InterPro" id="IPR003413">
    <property type="entry name" value="T2SS_GspI_C"/>
</dbReference>
<evidence type="ECO:0000256" key="9">
    <source>
        <dbReference type="RuleBase" id="RU368030"/>
    </source>
</evidence>
<dbReference type="NCBIfam" id="TIGR01707">
    <property type="entry name" value="gspI"/>
    <property type="match status" value="1"/>
</dbReference>
<evidence type="ECO:0000256" key="2">
    <source>
        <dbReference type="ARBA" id="ARBA00008358"/>
    </source>
</evidence>
<keyword evidence="7" id="KW-1133">Transmembrane helix</keyword>
<dbReference type="OrthoDB" id="6121517at2"/>
<sequence>MSRRSARAGRGFTLLEVLVALAIFASVSAVVLTAAGRSLTNAVRLEELTLAGWIADNRISELQLQQTPPAIGRETQELDYGSRKWQTLSEIEASADPGLLRVTVWVALQTPRGRSGSVSERAVTSLTGFIAVGPGVARQ</sequence>
<accession>A0A023WXR4</accession>
<dbReference type="GO" id="GO:0015628">
    <property type="term" value="P:protein secretion by the type II secretion system"/>
    <property type="evidence" value="ECO:0007669"/>
    <property type="project" value="UniProtKB-UniRule"/>
</dbReference>
<dbReference type="KEGG" id="pstu:UIB01_21365"/>
<comment type="subcellular location">
    <subcellularLocation>
        <location evidence="1 9">Cell inner membrane</location>
        <topology evidence="1 9">Single-pass membrane protein</topology>
    </subcellularLocation>
</comment>
<dbReference type="Pfam" id="PF07963">
    <property type="entry name" value="N_methyl"/>
    <property type="match status" value="1"/>
</dbReference>
<evidence type="ECO:0000256" key="8">
    <source>
        <dbReference type="ARBA" id="ARBA00023136"/>
    </source>
</evidence>
<feature type="domain" description="Type II secretion system protein GspI C-terminal" evidence="10">
    <location>
        <begin position="45"/>
        <end position="130"/>
    </location>
</feature>
<dbReference type="InterPro" id="IPR045584">
    <property type="entry name" value="Pilin-like"/>
</dbReference>
<dbReference type="Proteomes" id="UP000025238">
    <property type="component" value="Chromosome"/>
</dbReference>
<dbReference type="Gene3D" id="3.30.1300.30">
    <property type="entry name" value="GSPII I/J protein-like"/>
    <property type="match status" value="1"/>
</dbReference>
<evidence type="ECO:0000259" key="10">
    <source>
        <dbReference type="Pfam" id="PF02501"/>
    </source>
</evidence>
<keyword evidence="3" id="KW-1003">Cell membrane</keyword>
<keyword evidence="4 9" id="KW-0488">Methylation</keyword>
<reference evidence="11 12" key="1">
    <citation type="submission" date="2014-03" db="EMBL/GenBank/DDBJ databases">
        <title>Complete genome sequence of Pseudomonas stutzeri 19SMN4.</title>
        <authorList>
            <person name="Brunet-Galmes I."/>
            <person name="Nogales B."/>
            <person name="Busquets A."/>
            <person name="Pena A."/>
            <person name="Gomila M."/>
            <person name="Garcia-Valdes E."/>
            <person name="Lalucat J."/>
            <person name="Bennasar A."/>
            <person name="Bosch R."/>
        </authorList>
    </citation>
    <scope>NUCLEOTIDE SEQUENCE [LARGE SCALE GENOMIC DNA]</scope>
    <source>
        <strain evidence="11 12">19SMN4</strain>
    </source>
</reference>
<keyword evidence="6" id="KW-0812">Transmembrane</keyword>
<comment type="subunit">
    <text evidence="9">Type II secretion is composed of four main components: the outer membrane complex, the inner membrane complex, the cytoplasmic secretion ATPase and the periplasm-spanning pseudopilus.</text>
</comment>
<dbReference type="GO" id="GO:0005886">
    <property type="term" value="C:plasma membrane"/>
    <property type="evidence" value="ECO:0007669"/>
    <property type="project" value="UniProtKB-SubCell"/>
</dbReference>
<dbReference type="SUPFAM" id="SSF54523">
    <property type="entry name" value="Pili subunits"/>
    <property type="match status" value="1"/>
</dbReference>
<dbReference type="PANTHER" id="PTHR38779:SF2">
    <property type="entry name" value="TYPE II SECRETION SYSTEM PROTEIN I-RELATED"/>
    <property type="match status" value="1"/>
</dbReference>
<evidence type="ECO:0000256" key="1">
    <source>
        <dbReference type="ARBA" id="ARBA00004377"/>
    </source>
</evidence>
<dbReference type="Pfam" id="PF02501">
    <property type="entry name" value="T2SSI"/>
    <property type="match status" value="1"/>
</dbReference>
<evidence type="ECO:0000256" key="4">
    <source>
        <dbReference type="ARBA" id="ARBA00022481"/>
    </source>
</evidence>
<dbReference type="InterPro" id="IPR010052">
    <property type="entry name" value="T2SS_protein-GspI"/>
</dbReference>
<dbReference type="GO" id="GO:0015627">
    <property type="term" value="C:type II protein secretion system complex"/>
    <property type="evidence" value="ECO:0007669"/>
    <property type="project" value="UniProtKB-UniRule"/>
</dbReference>
<keyword evidence="8" id="KW-0472">Membrane</keyword>
<dbReference type="PATRIC" id="fig|316.97.peg.4277"/>
<keyword evidence="5 9" id="KW-0997">Cell inner membrane</keyword>
<dbReference type="EMBL" id="CP007509">
    <property type="protein sequence ID" value="AHY44888.1"/>
    <property type="molecule type" value="Genomic_DNA"/>
</dbReference>
<comment type="PTM">
    <text evidence="9">Cleaved by prepilin peptidase.</text>
</comment>
<evidence type="ECO:0000256" key="5">
    <source>
        <dbReference type="ARBA" id="ARBA00022519"/>
    </source>
</evidence>
<dbReference type="PROSITE" id="PS00409">
    <property type="entry name" value="PROKAR_NTER_METHYL"/>
    <property type="match status" value="1"/>
</dbReference>
<comment type="function">
    <text evidence="9">Component of the type II secretion system required for the energy-dependent secretion of extracellular factors such as proteases and toxins from the periplasm.</text>
</comment>
<evidence type="ECO:0000313" key="11">
    <source>
        <dbReference type="EMBL" id="AHY44888.1"/>
    </source>
</evidence>
<name>A0A023WXR4_STUST</name>
<gene>
    <name evidence="11" type="ORF">UIB01_21365</name>
</gene>
<proteinExistence type="inferred from homology"/>
<evidence type="ECO:0000313" key="12">
    <source>
        <dbReference type="Proteomes" id="UP000025238"/>
    </source>
</evidence>
<comment type="similarity">
    <text evidence="2 9">Belongs to the GSP I family.</text>
</comment>
<evidence type="ECO:0000256" key="7">
    <source>
        <dbReference type="ARBA" id="ARBA00022989"/>
    </source>
</evidence>
<dbReference type="AlphaFoldDB" id="A0A023WXR4"/>
<evidence type="ECO:0000256" key="3">
    <source>
        <dbReference type="ARBA" id="ARBA00022475"/>
    </source>
</evidence>
<protein>
    <recommendedName>
        <fullName evidence="9">Type II secretion system protein I</fullName>
        <shortName evidence="9">T2SS minor pseudopilin I</shortName>
    </recommendedName>
</protein>
<evidence type="ECO:0000256" key="6">
    <source>
        <dbReference type="ARBA" id="ARBA00022692"/>
    </source>
</evidence>
<dbReference type="PANTHER" id="PTHR38779">
    <property type="entry name" value="TYPE II SECRETION SYSTEM PROTEIN I-RELATED"/>
    <property type="match status" value="1"/>
</dbReference>
<dbReference type="NCBIfam" id="TIGR02532">
    <property type="entry name" value="IV_pilin_GFxxxE"/>
    <property type="match status" value="1"/>
</dbReference>